<comment type="caution">
    <text evidence="9">The sequence shown here is derived from an EMBL/GenBank/DDBJ whole genome shotgun (WGS) entry which is preliminary data.</text>
</comment>
<dbReference type="PANTHER" id="PTHR46081">
    <property type="entry name" value="PEPTIDE METHIONINE SULFOXIDE REDUCTASE 2"/>
    <property type="match status" value="1"/>
</dbReference>
<comment type="catalytic activity">
    <reaction evidence="6">
        <text>L-methionyl-[protein] + [thioredoxin]-disulfide + H2O = L-methionyl-(R)-S-oxide-[protein] + [thioredoxin]-dithiol</text>
        <dbReference type="Rhea" id="RHEA:24164"/>
        <dbReference type="Rhea" id="RHEA-COMP:10698"/>
        <dbReference type="Rhea" id="RHEA-COMP:10700"/>
        <dbReference type="Rhea" id="RHEA-COMP:12313"/>
        <dbReference type="Rhea" id="RHEA-COMP:12314"/>
        <dbReference type="ChEBI" id="CHEBI:15377"/>
        <dbReference type="ChEBI" id="CHEBI:16044"/>
        <dbReference type="ChEBI" id="CHEBI:29950"/>
        <dbReference type="ChEBI" id="CHEBI:45764"/>
        <dbReference type="ChEBI" id="CHEBI:50058"/>
        <dbReference type="EC" id="1.8.4.12"/>
    </reaction>
</comment>
<dbReference type="EMBL" id="JAJKFW010000003">
    <property type="protein sequence ID" value="MCC9640833.1"/>
    <property type="molecule type" value="Genomic_DNA"/>
</dbReference>
<protein>
    <recommendedName>
        <fullName evidence="2">peptide-methionine (R)-S-oxide reductase</fullName>
        <ecNumber evidence="2">1.8.4.12</ecNumber>
    </recommendedName>
</protein>
<reference evidence="9" key="1">
    <citation type="submission" date="2021-11" db="EMBL/GenBank/DDBJ databases">
        <title>Genome sequence.</title>
        <authorList>
            <person name="Sun Q."/>
        </authorList>
    </citation>
    <scope>NUCLEOTIDE SEQUENCE</scope>
    <source>
        <strain evidence="9">JC740</strain>
    </source>
</reference>
<dbReference type="InterPro" id="IPR011057">
    <property type="entry name" value="Mss4-like_sf"/>
</dbReference>
<feature type="compositionally biased region" description="Low complexity" evidence="7">
    <location>
        <begin position="49"/>
        <end position="60"/>
    </location>
</feature>
<evidence type="ECO:0000256" key="2">
    <source>
        <dbReference type="ARBA" id="ARBA00012499"/>
    </source>
</evidence>
<evidence type="ECO:0000259" key="8">
    <source>
        <dbReference type="PROSITE" id="PS51790"/>
    </source>
</evidence>
<sequence length="230" mass="25498">MRDFSHFGGKQLLRITFALGMAFVFCGCGAPTGTVNADDSTASESTADKTPSVKKTTSSTRKPRRYELNMDSSPFNKLNEAEQYVILHKGTEPPGDGGYTLTKDPGTYICKRCNTPLYRAEDKFISHCGWPSFDDEIKDAVKRQRDADGYRIEIVCANCGGHLGHVFHGERLTPKNTRHCVNSISMKFIPEGKELPKPIKNPALKEKEKATSRKPEAAKVEKEEAKPTGK</sequence>
<evidence type="ECO:0000256" key="1">
    <source>
        <dbReference type="ARBA" id="ARBA00001947"/>
    </source>
</evidence>
<name>A0ABS8NBC9_9BACT</name>
<keyword evidence="10" id="KW-1185">Reference proteome</keyword>
<dbReference type="InterPro" id="IPR002579">
    <property type="entry name" value="Met_Sox_Rdtase_MsrB_dom"/>
</dbReference>
<feature type="region of interest" description="Disordered" evidence="7">
    <location>
        <begin position="37"/>
        <end position="61"/>
    </location>
</feature>
<evidence type="ECO:0000256" key="3">
    <source>
        <dbReference type="ARBA" id="ARBA00022723"/>
    </source>
</evidence>
<evidence type="ECO:0000256" key="5">
    <source>
        <dbReference type="ARBA" id="ARBA00023002"/>
    </source>
</evidence>
<dbReference type="PANTHER" id="PTHR46081:SF8">
    <property type="entry name" value="PEPTIDE METHIONINE SULFOXIDE REDUCTASE 2"/>
    <property type="match status" value="1"/>
</dbReference>
<evidence type="ECO:0000256" key="6">
    <source>
        <dbReference type="ARBA" id="ARBA00048488"/>
    </source>
</evidence>
<evidence type="ECO:0000256" key="4">
    <source>
        <dbReference type="ARBA" id="ARBA00022833"/>
    </source>
</evidence>
<accession>A0ABS8NBC9</accession>
<dbReference type="SUPFAM" id="SSF51316">
    <property type="entry name" value="Mss4-like"/>
    <property type="match status" value="1"/>
</dbReference>
<dbReference type="EC" id="1.8.4.12" evidence="2"/>
<proteinExistence type="predicted"/>
<feature type="region of interest" description="Disordered" evidence="7">
    <location>
        <begin position="192"/>
        <end position="230"/>
    </location>
</feature>
<dbReference type="Gene3D" id="2.170.150.20">
    <property type="entry name" value="Peptide methionine sulfoxide reductase"/>
    <property type="match status" value="1"/>
</dbReference>
<dbReference type="PROSITE" id="PS51790">
    <property type="entry name" value="MSRB"/>
    <property type="match status" value="1"/>
</dbReference>
<keyword evidence="5 9" id="KW-0560">Oxidoreductase</keyword>
<dbReference type="NCBIfam" id="NF004036">
    <property type="entry name" value="PRK05508.1"/>
    <property type="match status" value="1"/>
</dbReference>
<dbReference type="Pfam" id="PF01641">
    <property type="entry name" value="SelR"/>
    <property type="match status" value="1"/>
</dbReference>
<organism evidence="9 10">
    <name type="scientific">Rhodopirellula halodulae</name>
    <dbReference type="NCBI Taxonomy" id="2894198"/>
    <lineage>
        <taxon>Bacteria</taxon>
        <taxon>Pseudomonadati</taxon>
        <taxon>Planctomycetota</taxon>
        <taxon>Planctomycetia</taxon>
        <taxon>Pirellulales</taxon>
        <taxon>Pirellulaceae</taxon>
        <taxon>Rhodopirellula</taxon>
    </lineage>
</organism>
<evidence type="ECO:0000256" key="7">
    <source>
        <dbReference type="SAM" id="MobiDB-lite"/>
    </source>
</evidence>
<dbReference type="RefSeq" id="WP_230270528.1">
    <property type="nucleotide sequence ID" value="NZ_JAJKFW010000003.1"/>
</dbReference>
<dbReference type="PROSITE" id="PS51257">
    <property type="entry name" value="PROKAR_LIPOPROTEIN"/>
    <property type="match status" value="1"/>
</dbReference>
<dbReference type="GO" id="GO:0033743">
    <property type="term" value="F:peptide-methionine (R)-S-oxide reductase activity"/>
    <property type="evidence" value="ECO:0007669"/>
    <property type="project" value="UniProtKB-EC"/>
</dbReference>
<comment type="cofactor">
    <cofactor evidence="1">
        <name>Zn(2+)</name>
        <dbReference type="ChEBI" id="CHEBI:29105"/>
    </cofactor>
</comment>
<gene>
    <name evidence="9" type="ORF">LOC71_00990</name>
</gene>
<evidence type="ECO:0000313" key="9">
    <source>
        <dbReference type="EMBL" id="MCC9640833.1"/>
    </source>
</evidence>
<evidence type="ECO:0000313" key="10">
    <source>
        <dbReference type="Proteomes" id="UP001430306"/>
    </source>
</evidence>
<feature type="domain" description="MsrB" evidence="8">
    <location>
        <begin position="71"/>
        <end position="191"/>
    </location>
</feature>
<dbReference type="InterPro" id="IPR028427">
    <property type="entry name" value="Met_Sox_Rdtase_MsrB"/>
</dbReference>
<keyword evidence="3" id="KW-0479">Metal-binding</keyword>
<keyword evidence="4" id="KW-0862">Zinc</keyword>
<dbReference type="Proteomes" id="UP001430306">
    <property type="component" value="Unassembled WGS sequence"/>
</dbReference>